<comment type="caution">
    <text evidence="33">The sequence shown here is derived from an EMBL/GenBank/DDBJ whole genome shotgun (WGS) entry which is preliminary data.</text>
</comment>
<keyword evidence="3" id="KW-0813">Transport</keyword>
<evidence type="ECO:0000256" key="19">
    <source>
        <dbReference type="ARBA" id="ARBA00048013"/>
    </source>
</evidence>
<feature type="transmembrane region" description="Helical" evidence="32">
    <location>
        <begin position="221"/>
        <end position="242"/>
    </location>
</feature>
<evidence type="ECO:0000256" key="9">
    <source>
        <dbReference type="ARBA" id="ARBA00023055"/>
    </source>
</evidence>
<dbReference type="PANTHER" id="PTHR10361:SF40">
    <property type="entry name" value="HEPATIC SODIUM_BILE ACID COTRANSPORTER"/>
    <property type="match status" value="1"/>
</dbReference>
<sequence>MYQYPTQENLTDLGVTKCSRKESRQLSKQSAATTGGEHTKRYAELLLQRQTHDERHMDGKNKHGAGAVACSIYSNHFVRRTCDKGAQTQSRGCRHKNVCQHEDKCKPQLNKTSVGRTAMMNETTGYMEIAAIYNDSIILGNGSMGILIIPKPMNTAINILTVIILFITMISLGCTMEISKIKAHLLKPKGVAIALLAQFCVMPLTAFSLTKILRMDPIKAVTVLICGCCPGGSLSNIFSLSVKGDMNLSIVMTTCSSIAALVLMPLLLYIFSQGFTGLKDAVPYVGIITTLVFTLLPCAIGIFINHYKPNYSATVTNVGLSILIISSIIVSVLSGLAVKDVIWMILMPDVLAVAALMPLIGFIMGYVMSVICRLSSKCSRTISMETGCQNIQLCTTILKMAFSPQSIGPLFLFPLLYITFQCAEALLLVLCFRCYQRVTAPHEDPNKCENVDAKQEESNPSQSLVTGSVGHCLQTPFYVQQRCLQLHLHVPESNRKTMARKRRTAAQGE</sequence>
<evidence type="ECO:0000256" key="11">
    <source>
        <dbReference type="ARBA" id="ARBA00023136"/>
    </source>
</evidence>
<evidence type="ECO:0000256" key="23">
    <source>
        <dbReference type="ARBA" id="ARBA00051799"/>
    </source>
</evidence>
<evidence type="ECO:0000256" key="21">
    <source>
        <dbReference type="ARBA" id="ARBA00048338"/>
    </source>
</evidence>
<evidence type="ECO:0000313" key="34">
    <source>
        <dbReference type="Proteomes" id="UP000250572"/>
    </source>
</evidence>
<keyword evidence="9" id="KW-0445">Lipid transport</keyword>
<dbReference type="FunFam" id="1.20.1530.20:FF:000016">
    <property type="entry name" value="Solute carrier family 10 member 1"/>
    <property type="match status" value="1"/>
</dbReference>
<dbReference type="GO" id="GO:0008508">
    <property type="term" value="F:bile acid:sodium symporter activity"/>
    <property type="evidence" value="ECO:0007669"/>
    <property type="project" value="TreeGrafter"/>
</dbReference>
<keyword evidence="4" id="KW-1003">Cell membrane</keyword>
<comment type="catalytic activity">
    <reaction evidence="25">
        <text>estrone 3-sulfate(out) + 2 Na(+)(out) = estrone 3-sulfate(in) + 2 Na(+)(in)</text>
        <dbReference type="Rhea" id="RHEA:71083"/>
        <dbReference type="ChEBI" id="CHEBI:29101"/>
        <dbReference type="ChEBI" id="CHEBI:60050"/>
    </reaction>
</comment>
<evidence type="ECO:0000256" key="30">
    <source>
        <dbReference type="ARBA" id="ARBA00078029"/>
    </source>
</evidence>
<dbReference type="InterPro" id="IPR002657">
    <property type="entry name" value="BilAc:Na_symport/Acr3"/>
</dbReference>
<accession>A0A315UZ26</accession>
<dbReference type="Gene3D" id="1.20.1530.20">
    <property type="match status" value="1"/>
</dbReference>
<keyword evidence="12" id="KW-0325">Glycoprotein</keyword>
<comment type="function">
    <text evidence="26">As a major transporter of conjugated bile salts from plasma into the hepatocyte, it plays a key role in the enterohepatic circulation of bile salts necessary for the solubilization and absorption of dietary fat and fat-soluble vitamins. It is strictly dependent on the extracellular presence of sodium. It exhibits broad substrate specificity and transports various bile acids, such as taurocholate, cholate, as well as non-bile acid organic compounds, such as estrone sulfate. Works collaboratively with the ileal transporter (NTCP2), the organic solute transporter (OST), and the bile salt export pump (BSEP), to ensure efficacious biological recycling of bile acids during enterohepatic circulation.</text>
</comment>
<dbReference type="GO" id="GO:0005886">
    <property type="term" value="C:plasma membrane"/>
    <property type="evidence" value="ECO:0007669"/>
    <property type="project" value="UniProtKB-SubCell"/>
</dbReference>
<evidence type="ECO:0000256" key="20">
    <source>
        <dbReference type="ARBA" id="ARBA00048327"/>
    </source>
</evidence>
<feature type="transmembrane region" description="Helical" evidence="32">
    <location>
        <begin position="190"/>
        <end position="209"/>
    </location>
</feature>
<evidence type="ECO:0000256" key="10">
    <source>
        <dbReference type="ARBA" id="ARBA00023065"/>
    </source>
</evidence>
<dbReference type="Pfam" id="PF01758">
    <property type="entry name" value="SBF"/>
    <property type="match status" value="1"/>
</dbReference>
<comment type="catalytic activity">
    <reaction evidence="20">
        <text>taurocholate(out) + 2 Na(+)(out) = taurocholate(in) + 2 Na(+)(in)</text>
        <dbReference type="Rhea" id="RHEA:71875"/>
        <dbReference type="ChEBI" id="CHEBI:29101"/>
        <dbReference type="ChEBI" id="CHEBI:36257"/>
    </reaction>
</comment>
<keyword evidence="6" id="KW-0769">Symport</keyword>
<evidence type="ECO:0000256" key="7">
    <source>
        <dbReference type="ARBA" id="ARBA00022989"/>
    </source>
</evidence>
<evidence type="ECO:0000256" key="2">
    <source>
        <dbReference type="ARBA" id="ARBA00006528"/>
    </source>
</evidence>
<feature type="transmembrane region" description="Helical" evidence="32">
    <location>
        <begin position="316"/>
        <end position="338"/>
    </location>
</feature>
<comment type="catalytic activity">
    <reaction evidence="19">
        <text>tauro-beta-muricholate(out) + 2 Na(+)(out) = tauro-beta-muricholate(in) + 2 Na(+)(in)</text>
        <dbReference type="Rhea" id="RHEA:72179"/>
        <dbReference type="ChEBI" id="CHEBI:29101"/>
        <dbReference type="ChEBI" id="CHEBI:133064"/>
    </reaction>
</comment>
<comment type="catalytic activity">
    <reaction evidence="21">
        <text>taurochenodeoxycholate(out) + 2 Na(+)(out) = taurochenodeoxycholate(in) + 2 Na(+)(in)</text>
        <dbReference type="Rhea" id="RHEA:71923"/>
        <dbReference type="ChEBI" id="CHEBI:9407"/>
        <dbReference type="ChEBI" id="CHEBI:29101"/>
    </reaction>
</comment>
<keyword evidence="5 32" id="KW-0812">Transmembrane</keyword>
<evidence type="ECO:0000256" key="17">
    <source>
        <dbReference type="ARBA" id="ARBA00047596"/>
    </source>
</evidence>
<evidence type="ECO:0000256" key="26">
    <source>
        <dbReference type="ARBA" id="ARBA00056510"/>
    </source>
</evidence>
<evidence type="ECO:0000256" key="3">
    <source>
        <dbReference type="ARBA" id="ARBA00022448"/>
    </source>
</evidence>
<evidence type="ECO:0000256" key="29">
    <source>
        <dbReference type="ARBA" id="ARBA00075246"/>
    </source>
</evidence>
<evidence type="ECO:0000256" key="14">
    <source>
        <dbReference type="ARBA" id="ARBA00034215"/>
    </source>
</evidence>
<dbReference type="EMBL" id="NHOQ01002481">
    <property type="protein sequence ID" value="PWA16484.1"/>
    <property type="molecule type" value="Genomic_DNA"/>
</dbReference>
<keyword evidence="7 32" id="KW-1133">Transmembrane helix</keyword>
<evidence type="ECO:0000256" key="8">
    <source>
        <dbReference type="ARBA" id="ARBA00023053"/>
    </source>
</evidence>
<comment type="catalytic activity">
    <reaction evidence="22">
        <text>tauronorcholate(out) + 2 Na(+)(out) = tauronorcholate(in) + 2 Na(+)(in)</text>
        <dbReference type="Rhea" id="RHEA:71915"/>
        <dbReference type="ChEBI" id="CHEBI:29101"/>
        <dbReference type="ChEBI" id="CHEBI:191405"/>
    </reaction>
</comment>
<evidence type="ECO:0000256" key="6">
    <source>
        <dbReference type="ARBA" id="ARBA00022847"/>
    </source>
</evidence>
<gene>
    <name evidence="33" type="ORF">CCH79_00004561</name>
</gene>
<comment type="catalytic activity">
    <reaction evidence="18">
        <text>taurodeoxycholate(out) + 2 Na(+)(out) = taurodeoxycholate(in) + 2 Na(+)(in)</text>
        <dbReference type="Rhea" id="RHEA:72087"/>
        <dbReference type="ChEBI" id="CHEBI:29101"/>
        <dbReference type="ChEBI" id="CHEBI:36261"/>
    </reaction>
</comment>
<name>A0A315UZ26_GAMAF</name>
<dbReference type="STRING" id="33528.ENSGAFP00000025639"/>
<keyword evidence="8" id="KW-0915">Sodium</keyword>
<dbReference type="PANTHER" id="PTHR10361">
    <property type="entry name" value="SODIUM-BILE ACID COTRANSPORTER"/>
    <property type="match status" value="1"/>
</dbReference>
<dbReference type="AlphaFoldDB" id="A0A315UZ26"/>
<evidence type="ECO:0000256" key="25">
    <source>
        <dbReference type="ARBA" id="ARBA00052405"/>
    </source>
</evidence>
<evidence type="ECO:0000256" key="31">
    <source>
        <dbReference type="ARBA" id="ARBA00082917"/>
    </source>
</evidence>
<evidence type="ECO:0000256" key="12">
    <source>
        <dbReference type="ARBA" id="ARBA00023180"/>
    </source>
</evidence>
<feature type="transmembrane region" description="Helical" evidence="32">
    <location>
        <begin position="410"/>
        <end position="432"/>
    </location>
</feature>
<protein>
    <recommendedName>
        <fullName evidence="27">Hepatic sodium/bile acid cotransporter</fullName>
    </recommendedName>
    <alternativeName>
        <fullName evidence="29">Na(+)/bile acid cotransporter</fullName>
    </alternativeName>
    <alternativeName>
        <fullName evidence="28">Na(+)/taurocholate transport protein</fullName>
    </alternativeName>
    <alternativeName>
        <fullName evidence="30">Sodium/taurocholate cotransporting polypeptide</fullName>
    </alternativeName>
    <alternativeName>
        <fullName evidence="31">Solute carrier family 10 member 1</fullName>
    </alternativeName>
</protein>
<feature type="transmembrane region" description="Helical" evidence="32">
    <location>
        <begin position="282"/>
        <end position="304"/>
    </location>
</feature>
<evidence type="ECO:0000256" key="4">
    <source>
        <dbReference type="ARBA" id="ARBA00022475"/>
    </source>
</evidence>
<evidence type="ECO:0000256" key="18">
    <source>
        <dbReference type="ARBA" id="ARBA00047743"/>
    </source>
</evidence>
<evidence type="ECO:0000256" key="16">
    <source>
        <dbReference type="ARBA" id="ARBA00047311"/>
    </source>
</evidence>
<evidence type="ECO:0000256" key="27">
    <source>
        <dbReference type="ARBA" id="ARBA00073206"/>
    </source>
</evidence>
<keyword evidence="10" id="KW-0406">Ion transport</keyword>
<comment type="catalytic activity">
    <reaction evidence="14">
        <text>glycocholate(out) + 2 Na(+)(out) = glycocholate(in) + 2 Na(+)(in)</text>
        <dbReference type="Rhea" id="RHEA:71935"/>
        <dbReference type="ChEBI" id="CHEBI:29101"/>
        <dbReference type="ChEBI" id="CHEBI:29746"/>
    </reaction>
</comment>
<comment type="catalytic activity">
    <reaction evidence="17">
        <text>tauroursodeoxycholate(out) + 2 Na(+)(out) = tauroursodeoxycholate(in) + 2 Na(+)(in)</text>
        <dbReference type="Rhea" id="RHEA:71927"/>
        <dbReference type="ChEBI" id="CHEBI:29101"/>
        <dbReference type="ChEBI" id="CHEBI:132028"/>
    </reaction>
</comment>
<evidence type="ECO:0000313" key="33">
    <source>
        <dbReference type="EMBL" id="PWA16484.1"/>
    </source>
</evidence>
<evidence type="ECO:0000256" key="15">
    <source>
        <dbReference type="ARBA" id="ARBA00034231"/>
    </source>
</evidence>
<proteinExistence type="inferred from homology"/>
<evidence type="ECO:0000256" key="5">
    <source>
        <dbReference type="ARBA" id="ARBA00022692"/>
    </source>
</evidence>
<keyword evidence="11 32" id="KW-0472">Membrane</keyword>
<feature type="transmembrane region" description="Helical" evidence="32">
    <location>
        <begin position="248"/>
        <end position="270"/>
    </location>
</feature>
<evidence type="ECO:0000256" key="28">
    <source>
        <dbReference type="ARBA" id="ARBA00075177"/>
    </source>
</evidence>
<evidence type="ECO:0000256" key="24">
    <source>
        <dbReference type="ARBA" id="ARBA00052374"/>
    </source>
</evidence>
<feature type="transmembrane region" description="Helical" evidence="32">
    <location>
        <begin position="350"/>
        <end position="371"/>
    </location>
</feature>
<comment type="catalytic activity">
    <reaction evidence="24">
        <text>taurohyodeoxycholate(out) + 2 Na(+)(out) = taurohyodeoxycholate(in) + 2 Na(+)(in)</text>
        <dbReference type="Rhea" id="RHEA:72167"/>
        <dbReference type="ChEBI" id="CHEBI:29101"/>
        <dbReference type="ChEBI" id="CHEBI:191407"/>
    </reaction>
</comment>
<keyword evidence="34" id="KW-1185">Reference proteome</keyword>
<comment type="similarity">
    <text evidence="2">Belongs to the bile acid:sodium symporter (BASS) (TC 2.A.28) family.</text>
</comment>
<comment type="catalytic activity">
    <reaction evidence="23">
        <text>taurohyocholate(out) + 2 Na(+)(out) = taurohyocholate(in) + 2 Na(+)(in)</text>
        <dbReference type="Rhea" id="RHEA:72171"/>
        <dbReference type="ChEBI" id="CHEBI:29101"/>
        <dbReference type="ChEBI" id="CHEBI:58874"/>
    </reaction>
</comment>
<dbReference type="InterPro" id="IPR004710">
    <property type="entry name" value="Bilac:Na_transpt"/>
</dbReference>
<evidence type="ECO:0000256" key="32">
    <source>
        <dbReference type="SAM" id="Phobius"/>
    </source>
</evidence>
<dbReference type="Proteomes" id="UP000250572">
    <property type="component" value="Unassembled WGS sequence"/>
</dbReference>
<evidence type="ECO:0000256" key="22">
    <source>
        <dbReference type="ARBA" id="ARBA00049276"/>
    </source>
</evidence>
<keyword evidence="13" id="KW-0739">Sodium transport</keyword>
<dbReference type="InterPro" id="IPR038770">
    <property type="entry name" value="Na+/solute_symporter_sf"/>
</dbReference>
<evidence type="ECO:0000256" key="1">
    <source>
        <dbReference type="ARBA" id="ARBA00004651"/>
    </source>
</evidence>
<comment type="catalytic activity">
    <reaction evidence="15">
        <text>cholate(out) + 2 Na(+)(out) = cholate(in) + 2 Na(+)(in)</text>
        <dbReference type="Rhea" id="RHEA:71911"/>
        <dbReference type="ChEBI" id="CHEBI:29101"/>
        <dbReference type="ChEBI" id="CHEBI:29747"/>
    </reaction>
</comment>
<evidence type="ECO:0000256" key="13">
    <source>
        <dbReference type="ARBA" id="ARBA00023201"/>
    </source>
</evidence>
<reference evidence="33 34" key="1">
    <citation type="journal article" date="2018" name="G3 (Bethesda)">
        <title>A High-Quality Reference Genome for the Invasive Mosquitofish Gambusia affinis Using a Chicago Library.</title>
        <authorList>
            <person name="Hoffberg S.L."/>
            <person name="Troendle N.J."/>
            <person name="Glenn T.C."/>
            <person name="Mahmud O."/>
            <person name="Louha S."/>
            <person name="Chalopin D."/>
            <person name="Bennetzen J.L."/>
            <person name="Mauricio R."/>
        </authorList>
    </citation>
    <scope>NUCLEOTIDE SEQUENCE [LARGE SCALE GENOMIC DNA]</scope>
    <source>
        <strain evidence="33">NE01/NJP1002.9</strain>
        <tissue evidence="33">Muscle</tissue>
    </source>
</reference>
<comment type="subcellular location">
    <subcellularLocation>
        <location evidence="1">Cell membrane</location>
        <topology evidence="1">Multi-pass membrane protein</topology>
    </subcellularLocation>
</comment>
<feature type="transmembrane region" description="Helical" evidence="32">
    <location>
        <begin position="156"/>
        <end position="178"/>
    </location>
</feature>
<comment type="catalytic activity">
    <reaction evidence="16">
        <text>tauroallocholate(out) + 2 Na(+)(out) = tauroallocholate(in) + 2 Na(+)(in)</text>
        <dbReference type="Rhea" id="RHEA:51840"/>
        <dbReference type="ChEBI" id="CHEBI:29101"/>
        <dbReference type="ChEBI" id="CHEBI:191406"/>
    </reaction>
</comment>
<organism evidence="33 34">
    <name type="scientific">Gambusia affinis</name>
    <name type="common">Western mosquitofish</name>
    <name type="synonym">Heterandria affinis</name>
    <dbReference type="NCBI Taxonomy" id="33528"/>
    <lineage>
        <taxon>Eukaryota</taxon>
        <taxon>Metazoa</taxon>
        <taxon>Chordata</taxon>
        <taxon>Craniata</taxon>
        <taxon>Vertebrata</taxon>
        <taxon>Euteleostomi</taxon>
        <taxon>Actinopterygii</taxon>
        <taxon>Neopterygii</taxon>
        <taxon>Teleostei</taxon>
        <taxon>Neoteleostei</taxon>
        <taxon>Acanthomorphata</taxon>
        <taxon>Ovalentaria</taxon>
        <taxon>Atherinomorphae</taxon>
        <taxon>Cyprinodontiformes</taxon>
        <taxon>Poeciliidae</taxon>
        <taxon>Poeciliinae</taxon>
        <taxon>Gambusia</taxon>
    </lineage>
</organism>